<dbReference type="GO" id="GO:0008270">
    <property type="term" value="F:zinc ion binding"/>
    <property type="evidence" value="ECO:0007669"/>
    <property type="project" value="UniProtKB-KW"/>
</dbReference>
<dbReference type="InterPro" id="IPR025875">
    <property type="entry name" value="Leu-rich_rpt_4"/>
</dbReference>
<keyword evidence="10" id="KW-0833">Ubl conjugation pathway</keyword>
<evidence type="ECO:0000256" key="11">
    <source>
        <dbReference type="ARBA" id="ARBA00022833"/>
    </source>
</evidence>
<keyword evidence="5" id="KW-0808">Transferase</keyword>
<comment type="subcellular location">
    <subcellularLocation>
        <location evidence="2">Membrane</location>
        <topology evidence="2">Multi-pass membrane protein</topology>
    </subcellularLocation>
</comment>
<evidence type="ECO:0000256" key="8">
    <source>
        <dbReference type="ARBA" id="ARBA00022737"/>
    </source>
</evidence>
<proteinExistence type="predicted"/>
<dbReference type="Pfam" id="PF13920">
    <property type="entry name" value="zf-C3HC4_3"/>
    <property type="match status" value="1"/>
</dbReference>
<keyword evidence="17" id="KW-1185">Reference proteome</keyword>
<dbReference type="SMART" id="SM00365">
    <property type="entry name" value="LRR_SD22"/>
    <property type="match status" value="8"/>
</dbReference>
<dbReference type="GO" id="GO:0016020">
    <property type="term" value="C:membrane"/>
    <property type="evidence" value="ECO:0007669"/>
    <property type="project" value="UniProtKB-SubCell"/>
</dbReference>
<dbReference type="EC" id="2.3.2.27" evidence="3"/>
<organism evidence="16 17">
    <name type="scientific">Haemaphysalis longicornis</name>
    <name type="common">Bush tick</name>
    <dbReference type="NCBI Taxonomy" id="44386"/>
    <lineage>
        <taxon>Eukaryota</taxon>
        <taxon>Metazoa</taxon>
        <taxon>Ecdysozoa</taxon>
        <taxon>Arthropoda</taxon>
        <taxon>Chelicerata</taxon>
        <taxon>Arachnida</taxon>
        <taxon>Acari</taxon>
        <taxon>Parasitiformes</taxon>
        <taxon>Ixodida</taxon>
        <taxon>Ixodoidea</taxon>
        <taxon>Ixodidae</taxon>
        <taxon>Haemaphysalinae</taxon>
        <taxon>Haemaphysalis</taxon>
    </lineage>
</organism>
<feature type="transmembrane region" description="Helical" evidence="14">
    <location>
        <begin position="241"/>
        <end position="265"/>
    </location>
</feature>
<evidence type="ECO:0000256" key="4">
    <source>
        <dbReference type="ARBA" id="ARBA00022614"/>
    </source>
</evidence>
<evidence type="ECO:0000259" key="15">
    <source>
        <dbReference type="Pfam" id="PF12483"/>
    </source>
</evidence>
<evidence type="ECO:0000256" key="12">
    <source>
        <dbReference type="ARBA" id="ARBA00022989"/>
    </source>
</evidence>
<dbReference type="Gene3D" id="3.80.10.10">
    <property type="entry name" value="Ribonuclease Inhibitor"/>
    <property type="match status" value="2"/>
</dbReference>
<evidence type="ECO:0000256" key="9">
    <source>
        <dbReference type="ARBA" id="ARBA00022771"/>
    </source>
</evidence>
<dbReference type="InterPro" id="IPR001611">
    <property type="entry name" value="Leu-rich_rpt"/>
</dbReference>
<keyword evidence="6 14" id="KW-0812">Transmembrane</keyword>
<gene>
    <name evidence="16" type="ORF">HPB48_010953</name>
</gene>
<comment type="catalytic activity">
    <reaction evidence="1">
        <text>S-ubiquitinyl-[E2 ubiquitin-conjugating enzyme]-L-cysteine + [acceptor protein]-L-lysine = [E2 ubiquitin-conjugating enzyme]-L-cysteine + N(6)-ubiquitinyl-[acceptor protein]-L-lysine.</text>
        <dbReference type="EC" id="2.3.2.27"/>
    </reaction>
</comment>
<dbReference type="GO" id="GO:0061630">
    <property type="term" value="F:ubiquitin protein ligase activity"/>
    <property type="evidence" value="ECO:0007669"/>
    <property type="project" value="UniProtKB-EC"/>
</dbReference>
<dbReference type="Proteomes" id="UP000821853">
    <property type="component" value="Unassembled WGS sequence"/>
</dbReference>
<keyword evidence="13 14" id="KW-0472">Membrane</keyword>
<dbReference type="VEuPathDB" id="VectorBase:HLOH_041219"/>
<keyword evidence="8" id="KW-0677">Repeat</keyword>
<dbReference type="PANTHER" id="PTHR12183">
    <property type="entry name" value="MITOCHONDRIAL UBIQUITIN LIGASE ACTIVATOR OF NFKB 1"/>
    <property type="match status" value="1"/>
</dbReference>
<keyword evidence="11" id="KW-0862">Zinc</keyword>
<dbReference type="PANTHER" id="PTHR12183:SF32">
    <property type="entry name" value="MITOCHONDRIAL E3 UBIQUITIN PROTEIN LIGASE 1"/>
    <property type="match status" value="1"/>
</dbReference>
<name>A0A9J6GQ68_HAELO</name>
<keyword evidence="7" id="KW-0479">Metal-binding</keyword>
<dbReference type="GO" id="GO:0016567">
    <property type="term" value="P:protein ubiquitination"/>
    <property type="evidence" value="ECO:0007669"/>
    <property type="project" value="InterPro"/>
</dbReference>
<keyword evidence="4" id="KW-0433">Leucine-rich repeat</keyword>
<dbReference type="EMBL" id="JABSTR010000008">
    <property type="protein sequence ID" value="KAH9376751.1"/>
    <property type="molecule type" value="Genomic_DNA"/>
</dbReference>
<accession>A0A9J6GQ68</accession>
<evidence type="ECO:0000256" key="7">
    <source>
        <dbReference type="ARBA" id="ARBA00022723"/>
    </source>
</evidence>
<comment type="caution">
    <text evidence="16">The sequence shown here is derived from an EMBL/GenBank/DDBJ whole genome shotgun (WGS) entry which is preliminary data.</text>
</comment>
<dbReference type="OrthoDB" id="66726at2759"/>
<protein>
    <recommendedName>
        <fullName evidence="3">RING-type E3 ubiquitin transferase</fullName>
        <ecNumber evidence="3">2.3.2.27</ecNumber>
    </recommendedName>
</protein>
<dbReference type="Pfam" id="PF12483">
    <property type="entry name" value="GIDE"/>
    <property type="match status" value="1"/>
</dbReference>
<evidence type="ECO:0000313" key="16">
    <source>
        <dbReference type="EMBL" id="KAH9376751.1"/>
    </source>
</evidence>
<sequence>MALDWLTQYLTLENVCLGINLVTFSAIYKVYRSKVTNFEAVQTARQFDIDGRLAAKLQEEYPNGTAVHAVIRGHVQALGDTLKSRHLRGAKAVIQECCLTEHKIQWSPVSRFWSQTQREIQRILNYVPFALASRHSSAMVEVLDPLECENVPLKCVYENFIPNRDGLSGVFFGWLRGEQTKGIEEQEFLLEEGSVLTAFGSLSVAADGSVKLIPPTDGVCYYLTQLSHPALVSKLRSELGVLRVTCLVLGCTAVGLSFYLLFSWWKTRQARAQQRKDSMRREEAKMQRRKLNRDTTSDHPCCVICRTNPVEVMILECGHVCLCTDCSEMVLVFRNNLIKKIENVHMLTTLKEIEFYDNQITKIENLDALVNLQILDISFNRLTRIENLDKLVNLKKLFLVNNRITKIENLDKLVNLEMLELGANRIKAIENLHTLVNLKSLFLGKNRISKLENLEHLAKLELLSIQSNRIVKLEGLQQNRNLCHLYMSHNGIEQIENLENNVSGISFSFAISFNNNEIDNFADLEVLRNFPKLATVYLHSNPIEKDPMYRRKIMMISPTVTQIDATMCRKQQ</sequence>
<evidence type="ECO:0000256" key="14">
    <source>
        <dbReference type="SAM" id="Phobius"/>
    </source>
</evidence>
<keyword evidence="12 14" id="KW-1133">Transmembrane helix</keyword>
<dbReference type="CDD" id="cd16649">
    <property type="entry name" value="mRING-HC-C3HC5_CGRF1-like"/>
    <property type="match status" value="1"/>
</dbReference>
<dbReference type="InterPro" id="IPR051652">
    <property type="entry name" value="MDM2_MDM4_MUL1"/>
</dbReference>
<dbReference type="SUPFAM" id="SSF52058">
    <property type="entry name" value="L domain-like"/>
    <property type="match status" value="1"/>
</dbReference>
<dbReference type="InterPro" id="IPR032675">
    <property type="entry name" value="LRR_dom_sf"/>
</dbReference>
<feature type="domain" description="E3 Ubiquitin ligase MUL1-like" evidence="15">
    <location>
        <begin position="102"/>
        <end position="255"/>
    </location>
</feature>
<evidence type="ECO:0000256" key="5">
    <source>
        <dbReference type="ARBA" id="ARBA00022679"/>
    </source>
</evidence>
<evidence type="ECO:0000256" key="10">
    <source>
        <dbReference type="ARBA" id="ARBA00022786"/>
    </source>
</evidence>
<dbReference type="InterPro" id="IPR022170">
    <property type="entry name" value="MUL1-like"/>
</dbReference>
<reference evidence="16 17" key="1">
    <citation type="journal article" date="2020" name="Cell">
        <title>Large-Scale Comparative Analyses of Tick Genomes Elucidate Their Genetic Diversity and Vector Capacities.</title>
        <authorList>
            <consortium name="Tick Genome and Microbiome Consortium (TIGMIC)"/>
            <person name="Jia N."/>
            <person name="Wang J."/>
            <person name="Shi W."/>
            <person name="Du L."/>
            <person name="Sun Y."/>
            <person name="Zhan W."/>
            <person name="Jiang J.F."/>
            <person name="Wang Q."/>
            <person name="Zhang B."/>
            <person name="Ji P."/>
            <person name="Bell-Sakyi L."/>
            <person name="Cui X.M."/>
            <person name="Yuan T.T."/>
            <person name="Jiang B.G."/>
            <person name="Yang W.F."/>
            <person name="Lam T.T."/>
            <person name="Chang Q.C."/>
            <person name="Ding S.J."/>
            <person name="Wang X.J."/>
            <person name="Zhu J.G."/>
            <person name="Ruan X.D."/>
            <person name="Zhao L."/>
            <person name="Wei J.T."/>
            <person name="Ye R.Z."/>
            <person name="Que T.C."/>
            <person name="Du C.H."/>
            <person name="Zhou Y.H."/>
            <person name="Cheng J.X."/>
            <person name="Dai P.F."/>
            <person name="Guo W.B."/>
            <person name="Han X.H."/>
            <person name="Huang E.J."/>
            <person name="Li L.F."/>
            <person name="Wei W."/>
            <person name="Gao Y.C."/>
            <person name="Liu J.Z."/>
            <person name="Shao H.Z."/>
            <person name="Wang X."/>
            <person name="Wang C.C."/>
            <person name="Yang T.C."/>
            <person name="Huo Q.B."/>
            <person name="Li W."/>
            <person name="Chen H.Y."/>
            <person name="Chen S.E."/>
            <person name="Zhou L.G."/>
            <person name="Ni X.B."/>
            <person name="Tian J.H."/>
            <person name="Sheng Y."/>
            <person name="Liu T."/>
            <person name="Pan Y.S."/>
            <person name="Xia L.Y."/>
            <person name="Li J."/>
            <person name="Zhao F."/>
            <person name="Cao W.C."/>
        </authorList>
    </citation>
    <scope>NUCLEOTIDE SEQUENCE [LARGE SCALE GENOMIC DNA]</scope>
    <source>
        <strain evidence="16">HaeL-2018</strain>
    </source>
</reference>
<evidence type="ECO:0000256" key="3">
    <source>
        <dbReference type="ARBA" id="ARBA00012483"/>
    </source>
</evidence>
<dbReference type="PROSITE" id="PS51450">
    <property type="entry name" value="LRR"/>
    <property type="match status" value="7"/>
</dbReference>
<evidence type="ECO:0000256" key="6">
    <source>
        <dbReference type="ARBA" id="ARBA00022692"/>
    </source>
</evidence>
<keyword evidence="9" id="KW-0863">Zinc-finger</keyword>
<evidence type="ECO:0000256" key="13">
    <source>
        <dbReference type="ARBA" id="ARBA00023136"/>
    </source>
</evidence>
<evidence type="ECO:0000256" key="1">
    <source>
        <dbReference type="ARBA" id="ARBA00000900"/>
    </source>
</evidence>
<evidence type="ECO:0000256" key="2">
    <source>
        <dbReference type="ARBA" id="ARBA00004141"/>
    </source>
</evidence>
<dbReference type="AlphaFoldDB" id="A0A9J6GQ68"/>
<evidence type="ECO:0000313" key="17">
    <source>
        <dbReference type="Proteomes" id="UP000821853"/>
    </source>
</evidence>
<dbReference type="Pfam" id="PF12799">
    <property type="entry name" value="LRR_4"/>
    <property type="match status" value="2"/>
</dbReference>